<dbReference type="AlphaFoldDB" id="A0A9W6GSU2"/>
<keyword evidence="3" id="KW-1185">Reference proteome</keyword>
<sequence length="269" mass="29141">MLLFLTSLPPLLCGLFIVVLPTALAMLGPVLVRRFCRYSTLVKNNEVAGFKFATIGVIYAVLLGFAIVSVWEKFSEAELLVLREAGASATLYRLSAGEEPEALATRTALRAYLNSVIEDEWLNMAAGRESRDASASMGALYAATLHLADHRPVAVGVEIMKELGAITEARRGRLYLATGVVPSALWAMLITGALVTVGFTYFFAMENLRAQTAMTGALAMIVFLGLFVIVSYDHPFTGAVSVDSNPFRGLIADMDKVPEQRSWSAPISR</sequence>
<organism evidence="2 3">
    <name type="scientific">Methylocystis echinoides</name>
    <dbReference type="NCBI Taxonomy" id="29468"/>
    <lineage>
        <taxon>Bacteria</taxon>
        <taxon>Pseudomonadati</taxon>
        <taxon>Pseudomonadota</taxon>
        <taxon>Alphaproteobacteria</taxon>
        <taxon>Hyphomicrobiales</taxon>
        <taxon>Methylocystaceae</taxon>
        <taxon>Methylocystis</taxon>
    </lineage>
</organism>
<feature type="transmembrane region" description="Helical" evidence="1">
    <location>
        <begin position="210"/>
        <end position="230"/>
    </location>
</feature>
<gene>
    <name evidence="2" type="ORF">LMG27198_13880</name>
</gene>
<keyword evidence="1" id="KW-0812">Transmembrane</keyword>
<dbReference type="Proteomes" id="UP001144323">
    <property type="component" value="Unassembled WGS sequence"/>
</dbReference>
<dbReference type="Pfam" id="PF14023">
    <property type="entry name" value="Bestrophin-like"/>
    <property type="match status" value="1"/>
</dbReference>
<dbReference type="InterPro" id="IPR025333">
    <property type="entry name" value="DUF4239"/>
</dbReference>
<name>A0A9W6GSU2_9HYPH</name>
<proteinExistence type="predicted"/>
<dbReference type="EMBL" id="BSEC01000001">
    <property type="protein sequence ID" value="GLI92396.1"/>
    <property type="molecule type" value="Genomic_DNA"/>
</dbReference>
<accession>A0A9W6GSU2</accession>
<protein>
    <submittedName>
        <fullName evidence="2">Membrane protein</fullName>
    </submittedName>
</protein>
<feature type="transmembrane region" description="Helical" evidence="1">
    <location>
        <begin position="174"/>
        <end position="204"/>
    </location>
</feature>
<feature type="transmembrane region" description="Helical" evidence="1">
    <location>
        <begin position="49"/>
        <end position="71"/>
    </location>
</feature>
<keyword evidence="1" id="KW-0472">Membrane</keyword>
<evidence type="ECO:0000313" key="3">
    <source>
        <dbReference type="Proteomes" id="UP001144323"/>
    </source>
</evidence>
<reference evidence="2" key="1">
    <citation type="journal article" date="2023" name="Int. J. Syst. Evol. Microbiol.">
        <title>Methylocystis iwaonis sp. nov., a type II methane-oxidizing bacterium from surface soil of a rice paddy field in Japan, and emended description of the genus Methylocystis (ex Whittenbury et al. 1970) Bowman et al. 1993.</title>
        <authorList>
            <person name="Kaise H."/>
            <person name="Sawadogo J.B."/>
            <person name="Alam M.S."/>
            <person name="Ueno C."/>
            <person name="Dianou D."/>
            <person name="Shinjo R."/>
            <person name="Asakawa S."/>
        </authorList>
    </citation>
    <scope>NUCLEOTIDE SEQUENCE</scope>
    <source>
        <strain evidence="2">LMG27198</strain>
    </source>
</reference>
<evidence type="ECO:0000256" key="1">
    <source>
        <dbReference type="SAM" id="Phobius"/>
    </source>
</evidence>
<dbReference type="RefSeq" id="WP_281801593.1">
    <property type="nucleotide sequence ID" value="NZ_BSEC01000001.1"/>
</dbReference>
<evidence type="ECO:0000313" key="2">
    <source>
        <dbReference type="EMBL" id="GLI92396.1"/>
    </source>
</evidence>
<comment type="caution">
    <text evidence="2">The sequence shown here is derived from an EMBL/GenBank/DDBJ whole genome shotgun (WGS) entry which is preliminary data.</text>
</comment>
<keyword evidence="1" id="KW-1133">Transmembrane helix</keyword>